<gene>
    <name evidence="8" type="ORF">TAV2_LOCUS17417</name>
</gene>
<dbReference type="InterPro" id="IPR036576">
    <property type="entry name" value="WRKY_dom_sf"/>
</dbReference>
<feature type="domain" description="WRKY" evidence="7">
    <location>
        <begin position="42"/>
        <end position="110"/>
    </location>
</feature>
<proteinExistence type="predicted"/>
<sequence length="232" mass="26524">MMSLDKKTPKRSLKRIDQSNKKRRTSEKKKVERVKICVGTEQEGTSLDDGHCWRKYGQKDIHGSKNPRGYYRCTHRFTRGCLAVKQVQKSDTEPLCFEVKYVESHTCNITPSTTKYSVSVSEEEEGNRGYKLRVAEQPEDTLKSEEMMSSLEDVDNKKEIFRTYSFSNPEMEIISEWINLMDDMSPTTSESGVTNELLSASSVANSQMDYDDSCFSSLENILNLSHDSTCGF</sequence>
<dbReference type="EMBL" id="OU466861">
    <property type="protein sequence ID" value="CAH2063203.1"/>
    <property type="molecule type" value="Genomic_DNA"/>
</dbReference>
<dbReference type="PANTHER" id="PTHR32096:SF91">
    <property type="entry name" value="WRKY DOMAIN-CONTAINING PROTEIN"/>
    <property type="match status" value="1"/>
</dbReference>
<dbReference type="SUPFAM" id="SSF118290">
    <property type="entry name" value="WRKY DNA-binding domain"/>
    <property type="match status" value="1"/>
</dbReference>
<evidence type="ECO:0000256" key="4">
    <source>
        <dbReference type="ARBA" id="ARBA00023163"/>
    </source>
</evidence>
<keyword evidence="4" id="KW-0804">Transcription</keyword>
<comment type="subcellular location">
    <subcellularLocation>
        <location evidence="1">Nucleus</location>
    </subcellularLocation>
</comment>
<reference evidence="8 9" key="1">
    <citation type="submission" date="2022-03" db="EMBL/GenBank/DDBJ databases">
        <authorList>
            <person name="Nunn A."/>
            <person name="Chopra R."/>
            <person name="Nunn A."/>
            <person name="Contreras Garrido A."/>
        </authorList>
    </citation>
    <scope>NUCLEOTIDE SEQUENCE [LARGE SCALE GENOMIC DNA]</scope>
</reference>
<keyword evidence="3" id="KW-0238">DNA-binding</keyword>
<dbReference type="PANTHER" id="PTHR32096">
    <property type="entry name" value="WRKY TRANSCRIPTION FACTOR 30-RELATED-RELATED"/>
    <property type="match status" value="1"/>
</dbReference>
<dbReference type="Pfam" id="PF03106">
    <property type="entry name" value="WRKY"/>
    <property type="match status" value="1"/>
</dbReference>
<dbReference type="PROSITE" id="PS50811">
    <property type="entry name" value="WRKY"/>
    <property type="match status" value="1"/>
</dbReference>
<dbReference type="InterPro" id="IPR003657">
    <property type="entry name" value="WRKY_dom"/>
</dbReference>
<evidence type="ECO:0000313" key="8">
    <source>
        <dbReference type="EMBL" id="CAH2063203.1"/>
    </source>
</evidence>
<keyword evidence="9" id="KW-1185">Reference proteome</keyword>
<evidence type="ECO:0000256" key="6">
    <source>
        <dbReference type="SAM" id="MobiDB-lite"/>
    </source>
</evidence>
<dbReference type="GO" id="GO:0000976">
    <property type="term" value="F:transcription cis-regulatory region binding"/>
    <property type="evidence" value="ECO:0007669"/>
    <property type="project" value="TreeGrafter"/>
</dbReference>
<accession>A0AAU9SFI0</accession>
<evidence type="ECO:0000256" key="3">
    <source>
        <dbReference type="ARBA" id="ARBA00023125"/>
    </source>
</evidence>
<name>A0AAU9SFI0_THLAR</name>
<organism evidence="8 9">
    <name type="scientific">Thlaspi arvense</name>
    <name type="common">Field penny-cress</name>
    <dbReference type="NCBI Taxonomy" id="13288"/>
    <lineage>
        <taxon>Eukaryota</taxon>
        <taxon>Viridiplantae</taxon>
        <taxon>Streptophyta</taxon>
        <taxon>Embryophyta</taxon>
        <taxon>Tracheophyta</taxon>
        <taxon>Spermatophyta</taxon>
        <taxon>Magnoliopsida</taxon>
        <taxon>eudicotyledons</taxon>
        <taxon>Gunneridae</taxon>
        <taxon>Pentapetalae</taxon>
        <taxon>rosids</taxon>
        <taxon>malvids</taxon>
        <taxon>Brassicales</taxon>
        <taxon>Brassicaceae</taxon>
        <taxon>Thlaspideae</taxon>
        <taxon>Thlaspi</taxon>
    </lineage>
</organism>
<evidence type="ECO:0000256" key="1">
    <source>
        <dbReference type="ARBA" id="ARBA00004123"/>
    </source>
</evidence>
<dbReference type="Proteomes" id="UP000836841">
    <property type="component" value="Chromosome 5"/>
</dbReference>
<dbReference type="GO" id="GO:0005634">
    <property type="term" value="C:nucleus"/>
    <property type="evidence" value="ECO:0007669"/>
    <property type="project" value="UniProtKB-SubCell"/>
</dbReference>
<dbReference type="SMART" id="SM00774">
    <property type="entry name" value="WRKY"/>
    <property type="match status" value="1"/>
</dbReference>
<evidence type="ECO:0000256" key="5">
    <source>
        <dbReference type="ARBA" id="ARBA00023242"/>
    </source>
</evidence>
<evidence type="ECO:0000256" key="2">
    <source>
        <dbReference type="ARBA" id="ARBA00023015"/>
    </source>
</evidence>
<keyword evidence="5" id="KW-0539">Nucleus</keyword>
<keyword evidence="2" id="KW-0805">Transcription regulation</keyword>
<dbReference type="AlphaFoldDB" id="A0AAU9SFI0"/>
<dbReference type="InterPro" id="IPR044810">
    <property type="entry name" value="WRKY_plant"/>
</dbReference>
<protein>
    <recommendedName>
        <fullName evidence="7">WRKY domain-containing protein</fullName>
    </recommendedName>
</protein>
<evidence type="ECO:0000313" key="9">
    <source>
        <dbReference type="Proteomes" id="UP000836841"/>
    </source>
</evidence>
<dbReference type="Gene3D" id="2.20.25.80">
    <property type="entry name" value="WRKY domain"/>
    <property type="match status" value="1"/>
</dbReference>
<feature type="region of interest" description="Disordered" evidence="6">
    <location>
        <begin position="1"/>
        <end position="30"/>
    </location>
</feature>
<dbReference type="GO" id="GO:0003700">
    <property type="term" value="F:DNA-binding transcription factor activity"/>
    <property type="evidence" value="ECO:0007669"/>
    <property type="project" value="InterPro"/>
</dbReference>
<evidence type="ECO:0000259" key="7">
    <source>
        <dbReference type="PROSITE" id="PS50811"/>
    </source>
</evidence>